<dbReference type="SUPFAM" id="SSF51306">
    <property type="entry name" value="LexA/Signal peptidase"/>
    <property type="match status" value="1"/>
</dbReference>
<name>A0A929RQK1_9ACTO</name>
<evidence type="ECO:0000256" key="5">
    <source>
        <dbReference type="ARBA" id="ARBA00022801"/>
    </source>
</evidence>
<sequence length="248" mass="26821">MSPTAGTELGPVHAPSLRDRERAEARARRNPLVWLREILMIIVVALVISSLLRAFVVQVFWIPSPSMRNTLVEDDRIAVSRVDALRSYIHRGDVVVFDDTLGWLGTTSVASPSAARRLGEFTGFVPGGGEQTLVKRVIGVGGDRVTCESASGKVSVNGVEINEPYVANGQSPCGERSFDITVPEGHLWVMGDNRSNSADSRYHMGEGQSPYVPVSSVVGTVQAVIWPISRWSSDVGHPEVFSSVPDPS</sequence>
<evidence type="ECO:0000256" key="4">
    <source>
        <dbReference type="ARBA" id="ARBA00013208"/>
    </source>
</evidence>
<dbReference type="PRINTS" id="PR00727">
    <property type="entry name" value="LEADERPTASE"/>
</dbReference>
<dbReference type="EMBL" id="JABZGF010000389">
    <property type="protein sequence ID" value="MBF0967278.1"/>
    <property type="molecule type" value="Genomic_DNA"/>
</dbReference>
<dbReference type="PROSITE" id="PS00761">
    <property type="entry name" value="SPASE_I_3"/>
    <property type="match status" value="1"/>
</dbReference>
<keyword evidence="7" id="KW-0472">Membrane</keyword>
<dbReference type="InterPro" id="IPR019533">
    <property type="entry name" value="Peptidase_S26"/>
</dbReference>
<dbReference type="Proteomes" id="UP000759246">
    <property type="component" value="Unassembled WGS sequence"/>
</dbReference>
<organism evidence="9 10">
    <name type="scientific">Actinomyces bouchesdurhonensis</name>
    <dbReference type="NCBI Taxonomy" id="1852361"/>
    <lineage>
        <taxon>Bacteria</taxon>
        <taxon>Bacillati</taxon>
        <taxon>Actinomycetota</taxon>
        <taxon>Actinomycetes</taxon>
        <taxon>Actinomycetales</taxon>
        <taxon>Actinomycetaceae</taxon>
        <taxon>Actinomyces</taxon>
    </lineage>
</organism>
<dbReference type="Pfam" id="PF10502">
    <property type="entry name" value="Peptidase_S26"/>
    <property type="match status" value="1"/>
</dbReference>
<feature type="active site" evidence="6">
    <location>
        <position position="66"/>
    </location>
</feature>
<dbReference type="PANTHER" id="PTHR43390:SF1">
    <property type="entry name" value="CHLOROPLAST PROCESSING PEPTIDASE"/>
    <property type="match status" value="1"/>
</dbReference>
<keyword evidence="7" id="KW-1133">Transmembrane helix</keyword>
<comment type="similarity">
    <text evidence="3 7">Belongs to the peptidase S26 family.</text>
</comment>
<dbReference type="AlphaFoldDB" id="A0A929RQK1"/>
<dbReference type="InterPro" id="IPR000223">
    <property type="entry name" value="Pept_S26A_signal_pept_1"/>
</dbReference>
<keyword evidence="5 7" id="KW-0378">Hydrolase</keyword>
<comment type="subcellular location">
    <subcellularLocation>
        <location evidence="2">Cell membrane</location>
        <topology evidence="2">Single-pass type II membrane protein</topology>
    </subcellularLocation>
    <subcellularLocation>
        <location evidence="7">Membrane</location>
        <topology evidence="7">Single-pass type II membrane protein</topology>
    </subcellularLocation>
</comment>
<comment type="caution">
    <text evidence="9">The sequence shown here is derived from an EMBL/GenBank/DDBJ whole genome shotgun (WGS) entry which is preliminary data.</text>
</comment>
<evidence type="ECO:0000256" key="2">
    <source>
        <dbReference type="ARBA" id="ARBA00004401"/>
    </source>
</evidence>
<dbReference type="CDD" id="cd06530">
    <property type="entry name" value="S26_SPase_I"/>
    <property type="match status" value="1"/>
</dbReference>
<dbReference type="GO" id="GO:0009003">
    <property type="term" value="F:signal peptidase activity"/>
    <property type="evidence" value="ECO:0007669"/>
    <property type="project" value="UniProtKB-EC"/>
</dbReference>
<gene>
    <name evidence="9" type="primary">lepB</name>
    <name evidence="9" type="ORF">HXK09_09075</name>
</gene>
<evidence type="ECO:0000259" key="8">
    <source>
        <dbReference type="Pfam" id="PF10502"/>
    </source>
</evidence>
<protein>
    <recommendedName>
        <fullName evidence="4 7">Signal peptidase I</fullName>
        <ecNumber evidence="4 7">3.4.21.89</ecNumber>
    </recommendedName>
</protein>
<feature type="active site" evidence="6">
    <location>
        <position position="135"/>
    </location>
</feature>
<evidence type="ECO:0000313" key="9">
    <source>
        <dbReference type="EMBL" id="MBF0967278.1"/>
    </source>
</evidence>
<dbReference type="EC" id="3.4.21.89" evidence="4 7"/>
<dbReference type="GO" id="GO:0006465">
    <property type="term" value="P:signal peptide processing"/>
    <property type="evidence" value="ECO:0007669"/>
    <property type="project" value="InterPro"/>
</dbReference>
<dbReference type="GO" id="GO:0005886">
    <property type="term" value="C:plasma membrane"/>
    <property type="evidence" value="ECO:0007669"/>
    <property type="project" value="UniProtKB-SubCell"/>
</dbReference>
<dbReference type="RefSeq" id="WP_424623327.1">
    <property type="nucleotide sequence ID" value="NZ_CBDFBV010000099.1"/>
</dbReference>
<proteinExistence type="inferred from homology"/>
<evidence type="ECO:0000256" key="7">
    <source>
        <dbReference type="RuleBase" id="RU362042"/>
    </source>
</evidence>
<evidence type="ECO:0000256" key="3">
    <source>
        <dbReference type="ARBA" id="ARBA00009370"/>
    </source>
</evidence>
<evidence type="ECO:0000256" key="6">
    <source>
        <dbReference type="PIRSR" id="PIRSR600223-1"/>
    </source>
</evidence>
<dbReference type="InterPro" id="IPR019758">
    <property type="entry name" value="Pept_S26A_signal_pept_1_CS"/>
</dbReference>
<keyword evidence="7" id="KW-0645">Protease</keyword>
<accession>A0A929RQK1</accession>
<evidence type="ECO:0000256" key="1">
    <source>
        <dbReference type="ARBA" id="ARBA00000677"/>
    </source>
</evidence>
<evidence type="ECO:0000313" key="10">
    <source>
        <dbReference type="Proteomes" id="UP000759246"/>
    </source>
</evidence>
<dbReference type="InterPro" id="IPR036286">
    <property type="entry name" value="LexA/Signal_pep-like_sf"/>
</dbReference>
<dbReference type="PANTHER" id="PTHR43390">
    <property type="entry name" value="SIGNAL PEPTIDASE I"/>
    <property type="match status" value="1"/>
</dbReference>
<reference evidence="9" key="1">
    <citation type="submission" date="2020-04" db="EMBL/GenBank/DDBJ databases">
        <title>Deep metagenomics examines the oral microbiome during advanced dental caries in children, revealing novel taxa and co-occurrences with host molecules.</title>
        <authorList>
            <person name="Baker J.L."/>
            <person name="Morton J.T."/>
            <person name="Dinis M."/>
            <person name="Alvarez R."/>
            <person name="Tran N.C."/>
            <person name="Knight R."/>
            <person name="Edlund A."/>
        </authorList>
    </citation>
    <scope>NUCLEOTIDE SEQUENCE</scope>
    <source>
        <strain evidence="9">JCVI_30_bin.13</strain>
    </source>
</reference>
<feature type="domain" description="Peptidase S26" evidence="8">
    <location>
        <begin position="36"/>
        <end position="226"/>
    </location>
</feature>
<feature type="transmembrane region" description="Helical" evidence="7">
    <location>
        <begin position="38"/>
        <end position="61"/>
    </location>
</feature>
<keyword evidence="7" id="KW-0812">Transmembrane</keyword>
<dbReference type="NCBIfam" id="TIGR02227">
    <property type="entry name" value="sigpep_I_bact"/>
    <property type="match status" value="1"/>
</dbReference>
<dbReference type="Gene3D" id="2.10.109.10">
    <property type="entry name" value="Umud Fragment, subunit A"/>
    <property type="match status" value="1"/>
</dbReference>
<comment type="catalytic activity">
    <reaction evidence="1 7">
        <text>Cleavage of hydrophobic, N-terminal signal or leader sequences from secreted and periplasmic proteins.</text>
        <dbReference type="EC" id="3.4.21.89"/>
    </reaction>
</comment>
<dbReference type="GO" id="GO:0004252">
    <property type="term" value="F:serine-type endopeptidase activity"/>
    <property type="evidence" value="ECO:0007669"/>
    <property type="project" value="InterPro"/>
</dbReference>